<evidence type="ECO:0000313" key="1">
    <source>
        <dbReference type="EMBL" id="GLB40297.1"/>
    </source>
</evidence>
<comment type="caution">
    <text evidence="1">The sequence shown here is derived from an EMBL/GenBank/DDBJ whole genome shotgun (WGS) entry which is preliminary data.</text>
</comment>
<gene>
    <name evidence="1" type="ORF">LshimejAT787_0801680</name>
</gene>
<dbReference type="Proteomes" id="UP001063166">
    <property type="component" value="Unassembled WGS sequence"/>
</dbReference>
<dbReference type="EMBL" id="BRPK01000008">
    <property type="protein sequence ID" value="GLB40297.1"/>
    <property type="molecule type" value="Genomic_DNA"/>
</dbReference>
<accession>A0A9P3PPK7</accession>
<reference evidence="1" key="1">
    <citation type="submission" date="2022-07" db="EMBL/GenBank/DDBJ databases">
        <title>The genome of Lyophyllum shimeji provides insight into the initial evolution of ectomycorrhizal fungal genome.</title>
        <authorList>
            <person name="Kobayashi Y."/>
            <person name="Shibata T."/>
            <person name="Hirakawa H."/>
            <person name="Shigenobu S."/>
            <person name="Nishiyama T."/>
            <person name="Yamada A."/>
            <person name="Hasebe M."/>
            <person name="Kawaguchi M."/>
        </authorList>
    </citation>
    <scope>NUCLEOTIDE SEQUENCE</scope>
    <source>
        <strain evidence="1">AT787</strain>
    </source>
</reference>
<proteinExistence type="predicted"/>
<protein>
    <submittedName>
        <fullName evidence="1">Uncharacterized protein</fullName>
    </submittedName>
</protein>
<dbReference type="OrthoDB" id="2845803at2759"/>
<name>A0A9P3PPK7_LYOSH</name>
<dbReference type="AlphaFoldDB" id="A0A9P3PPK7"/>
<keyword evidence="2" id="KW-1185">Reference proteome</keyword>
<evidence type="ECO:0000313" key="2">
    <source>
        <dbReference type="Proteomes" id="UP001063166"/>
    </source>
</evidence>
<organism evidence="1 2">
    <name type="scientific">Lyophyllum shimeji</name>
    <name type="common">Hon-shimeji</name>
    <name type="synonym">Tricholoma shimeji</name>
    <dbReference type="NCBI Taxonomy" id="47721"/>
    <lineage>
        <taxon>Eukaryota</taxon>
        <taxon>Fungi</taxon>
        <taxon>Dikarya</taxon>
        <taxon>Basidiomycota</taxon>
        <taxon>Agaricomycotina</taxon>
        <taxon>Agaricomycetes</taxon>
        <taxon>Agaricomycetidae</taxon>
        <taxon>Agaricales</taxon>
        <taxon>Tricholomatineae</taxon>
        <taxon>Lyophyllaceae</taxon>
        <taxon>Lyophyllum</taxon>
    </lineage>
</organism>
<sequence>MEIQSHAAPLCSLTEWSVQHIREIFEAPTDEETLHAISRTFAENVNASVNGAPLSQEGIRQLVLAMRRNSSRGLTVHWKQAVEAPSDPATNREGSFGGVYIIRGMEKTLPGSQKPVDFERHKTVTVK</sequence>